<dbReference type="SUPFAM" id="SSF51695">
    <property type="entry name" value="PLC-like phosphodiesterases"/>
    <property type="match status" value="1"/>
</dbReference>
<dbReference type="InterPro" id="IPR017946">
    <property type="entry name" value="PLC-like_Pdiesterase_TIM-brl"/>
</dbReference>
<accession>A0A0F0GL60</accession>
<dbReference type="PATRIC" id="fig|68170.10.peg.8041"/>
<protein>
    <recommendedName>
        <fullName evidence="3">Phospholipase</fullName>
    </recommendedName>
</protein>
<sequence length="404" mass="44656">MRYPAAVLLMLIALVPVVPAHAVVAEGIYYLQGVTSGLHLAQTGNSVVLHRPEGDLDHQQWWVRGERIENTDSPGSCLNRSLTITPCTTDGTAWEFVAAGDQWDIPGLATGGETRWYLTPISSPRLPMPADPTLDQVTFLTAHNAFANGVDGDFAAPILNIARNQTRGITRQLADGVRGFMIDIHETPQGAMLCHGGCDWVPHPVALRTDLQRIVDFLAAHPSEIVTVFLQDGVSAPVLGAELARVQGLQSVLFRPDQAGVRENGWPTLSAMRASGRRLLLFTDRYPPDGRDSYGVMYQREWTVENYWSMGGPIGSADWACYTRWDERPLTATGTFQPLFVMNHFRDIPFPITIYNDNGKIARRAEQFCQPAARKKPSYLAVDMYELSKASAAVATLNTYTYRP</sequence>
<reference evidence="1 2" key="1">
    <citation type="submission" date="2015-02" db="EMBL/GenBank/DDBJ databases">
        <authorList>
            <person name="Ju K.-S."/>
            <person name="Doroghazi J.R."/>
            <person name="Metcalf W."/>
        </authorList>
    </citation>
    <scope>NUCLEOTIDE SEQUENCE [LARGE SCALE GENOMIC DNA]</scope>
    <source>
        <strain evidence="1 2">NRRL B-16140</strain>
    </source>
</reference>
<dbReference type="GO" id="GO:0006629">
    <property type="term" value="P:lipid metabolic process"/>
    <property type="evidence" value="ECO:0007669"/>
    <property type="project" value="InterPro"/>
</dbReference>
<dbReference type="PANTHER" id="PTHR13593:SF140">
    <property type="entry name" value="PLC-LIKE PHOSPHODIESTERASE"/>
    <property type="match status" value="1"/>
</dbReference>
<gene>
    <name evidence="1" type="ORF">UK23_30995</name>
</gene>
<keyword evidence="2" id="KW-1185">Reference proteome</keyword>
<proteinExistence type="predicted"/>
<dbReference type="Gene3D" id="3.20.20.190">
    <property type="entry name" value="Phosphatidylinositol (PI) phosphodiesterase"/>
    <property type="match status" value="1"/>
</dbReference>
<evidence type="ECO:0000313" key="1">
    <source>
        <dbReference type="EMBL" id="KJK44030.1"/>
    </source>
</evidence>
<dbReference type="Proteomes" id="UP000033393">
    <property type="component" value="Unassembled WGS sequence"/>
</dbReference>
<evidence type="ECO:0000313" key="2">
    <source>
        <dbReference type="Proteomes" id="UP000033393"/>
    </source>
</evidence>
<comment type="caution">
    <text evidence="1">The sequence shown here is derived from an EMBL/GenBank/DDBJ whole genome shotgun (WGS) entry which is preliminary data.</text>
</comment>
<evidence type="ECO:0008006" key="3">
    <source>
        <dbReference type="Google" id="ProtNLM"/>
    </source>
</evidence>
<dbReference type="CDD" id="cd08588">
    <property type="entry name" value="PI-PLCc_At5g67130_like"/>
    <property type="match status" value="1"/>
</dbReference>
<dbReference type="GO" id="GO:0008081">
    <property type="term" value="F:phosphoric diester hydrolase activity"/>
    <property type="evidence" value="ECO:0007669"/>
    <property type="project" value="InterPro"/>
</dbReference>
<dbReference type="InterPro" id="IPR051057">
    <property type="entry name" value="PI-PLC_domain"/>
</dbReference>
<organism evidence="1 2">
    <name type="scientific">Lentzea aerocolonigenes</name>
    <name type="common">Lechevalieria aerocolonigenes</name>
    <name type="synonym">Saccharothrix aerocolonigenes</name>
    <dbReference type="NCBI Taxonomy" id="68170"/>
    <lineage>
        <taxon>Bacteria</taxon>
        <taxon>Bacillati</taxon>
        <taxon>Actinomycetota</taxon>
        <taxon>Actinomycetes</taxon>
        <taxon>Pseudonocardiales</taxon>
        <taxon>Pseudonocardiaceae</taxon>
        <taxon>Lentzea</taxon>
    </lineage>
</organism>
<dbReference type="Pfam" id="PF26178">
    <property type="entry name" value="PI-PLC_cat"/>
    <property type="match status" value="1"/>
</dbReference>
<name>A0A0F0GL60_LENAE</name>
<dbReference type="PANTHER" id="PTHR13593">
    <property type="match status" value="1"/>
</dbReference>
<dbReference type="AlphaFoldDB" id="A0A0F0GL60"/>
<dbReference type="OrthoDB" id="5240859at2"/>
<dbReference type="EMBL" id="JYJG01000265">
    <property type="protein sequence ID" value="KJK44030.1"/>
    <property type="molecule type" value="Genomic_DNA"/>
</dbReference>